<feature type="signal peptide" evidence="1">
    <location>
        <begin position="1"/>
        <end position="23"/>
    </location>
</feature>
<accession>A0A385T0F7</accession>
<evidence type="ECO:0000313" key="3">
    <source>
        <dbReference type="Proteomes" id="UP000266183"/>
    </source>
</evidence>
<evidence type="ECO:0008006" key="4">
    <source>
        <dbReference type="Google" id="ProtNLM"/>
    </source>
</evidence>
<dbReference type="EMBL" id="CP032382">
    <property type="protein sequence ID" value="AYB34548.1"/>
    <property type="molecule type" value="Genomic_DNA"/>
</dbReference>
<gene>
    <name evidence="2" type="ORF">D4L85_29955</name>
</gene>
<dbReference type="Proteomes" id="UP000266183">
    <property type="component" value="Chromosome"/>
</dbReference>
<organism evidence="2 3">
    <name type="scientific">Chryseolinea soli</name>
    <dbReference type="NCBI Taxonomy" id="2321403"/>
    <lineage>
        <taxon>Bacteria</taxon>
        <taxon>Pseudomonadati</taxon>
        <taxon>Bacteroidota</taxon>
        <taxon>Cytophagia</taxon>
        <taxon>Cytophagales</taxon>
        <taxon>Fulvivirgaceae</taxon>
        <taxon>Chryseolinea</taxon>
    </lineage>
</organism>
<dbReference type="Gene3D" id="2.40.50.870">
    <property type="entry name" value="Protein of unknown function (DUF3299)"/>
    <property type="match status" value="1"/>
</dbReference>
<protein>
    <recommendedName>
        <fullName evidence="4">DUF3299 domain-containing protein</fullName>
    </recommendedName>
</protein>
<feature type="chain" id="PRO_5017477310" description="DUF3299 domain-containing protein" evidence="1">
    <location>
        <begin position="24"/>
        <end position="151"/>
    </location>
</feature>
<evidence type="ECO:0000256" key="1">
    <source>
        <dbReference type="SAM" id="SignalP"/>
    </source>
</evidence>
<name>A0A385T0F7_9BACT</name>
<dbReference type="KEGG" id="chk:D4L85_29955"/>
<dbReference type="AlphaFoldDB" id="A0A385T0F7"/>
<keyword evidence="3" id="KW-1185">Reference proteome</keyword>
<reference evidence="3" key="1">
    <citation type="submission" date="2018-09" db="EMBL/GenBank/DDBJ databases">
        <title>Chryseolinea sp. KIS68-18 isolated from soil.</title>
        <authorList>
            <person name="Weon H.-Y."/>
            <person name="Kwon S.-W."/>
            <person name="Lee S.A."/>
        </authorList>
    </citation>
    <scope>NUCLEOTIDE SEQUENCE [LARGE SCALE GENOMIC DNA]</scope>
    <source>
        <strain evidence="3">KIS68-18</strain>
    </source>
</reference>
<evidence type="ECO:0000313" key="2">
    <source>
        <dbReference type="EMBL" id="AYB34548.1"/>
    </source>
</evidence>
<keyword evidence="1" id="KW-0732">Signal</keyword>
<proteinExistence type="predicted"/>
<sequence length="151" mass="17337">MTQRMKKWMIVWACVATCSVSFAQTKKDFWTEFAKTKFEPKYYEKLGEYLFYPTFPAELKALEGKEITMEGFYVPFSPEGETYIIISKYPMSQCFFCGGAGPESIAEVNFAKSPSKFQVDDLITIKGKLRLNTDNMDHVNFILDQAVLVSK</sequence>